<protein>
    <submittedName>
        <fullName evidence="1">Uncharacterized protein</fullName>
    </submittedName>
</protein>
<dbReference type="HOGENOM" id="CLU_2078987_0_0_1"/>
<accession>T1IJP5</accession>
<dbReference type="Proteomes" id="UP000014500">
    <property type="component" value="Unassembled WGS sequence"/>
</dbReference>
<proteinExistence type="predicted"/>
<organism evidence="1 2">
    <name type="scientific">Strigamia maritima</name>
    <name type="common">European centipede</name>
    <name type="synonym">Geophilus maritimus</name>
    <dbReference type="NCBI Taxonomy" id="126957"/>
    <lineage>
        <taxon>Eukaryota</taxon>
        <taxon>Metazoa</taxon>
        <taxon>Ecdysozoa</taxon>
        <taxon>Arthropoda</taxon>
        <taxon>Myriapoda</taxon>
        <taxon>Chilopoda</taxon>
        <taxon>Pleurostigmophora</taxon>
        <taxon>Geophilomorpha</taxon>
        <taxon>Linotaeniidae</taxon>
        <taxon>Strigamia</taxon>
    </lineage>
</organism>
<evidence type="ECO:0000313" key="1">
    <source>
        <dbReference type="EnsemblMetazoa" id="SMAR001117-PA"/>
    </source>
</evidence>
<evidence type="ECO:0000313" key="2">
    <source>
        <dbReference type="Proteomes" id="UP000014500"/>
    </source>
</evidence>
<dbReference type="PhylomeDB" id="T1IJP5"/>
<keyword evidence="2" id="KW-1185">Reference proteome</keyword>
<sequence length="118" mass="13588">MLVSYSRDENKKDAFLHLPKTIHDAYQDGYTSLDPAGAKCEDNGIGYRFIKNDDPTVVPIYNENGYIVGIENGFAESQIKTQKAKDWFKKQHFFNTVHPANNKSETIYYIRVYFNDPG</sequence>
<dbReference type="EMBL" id="JH430335">
    <property type="status" value="NOT_ANNOTATED_CDS"/>
    <property type="molecule type" value="Genomic_DNA"/>
</dbReference>
<name>T1IJP5_STRMM</name>
<dbReference type="EnsemblMetazoa" id="SMAR001117-RA">
    <property type="protein sequence ID" value="SMAR001117-PA"/>
    <property type="gene ID" value="SMAR001117"/>
</dbReference>
<reference evidence="2" key="1">
    <citation type="submission" date="2011-05" db="EMBL/GenBank/DDBJ databases">
        <authorList>
            <person name="Richards S.R."/>
            <person name="Qu J."/>
            <person name="Jiang H."/>
            <person name="Jhangiani S.N."/>
            <person name="Agravi P."/>
            <person name="Goodspeed R."/>
            <person name="Gross S."/>
            <person name="Mandapat C."/>
            <person name="Jackson L."/>
            <person name="Mathew T."/>
            <person name="Pu L."/>
            <person name="Thornton R."/>
            <person name="Saada N."/>
            <person name="Wilczek-Boney K.B."/>
            <person name="Lee S."/>
            <person name="Kovar C."/>
            <person name="Wu Y."/>
            <person name="Scherer S.E."/>
            <person name="Worley K.C."/>
            <person name="Muzny D.M."/>
            <person name="Gibbs R."/>
        </authorList>
    </citation>
    <scope>NUCLEOTIDE SEQUENCE</scope>
    <source>
        <strain evidence="2">Brora</strain>
    </source>
</reference>
<dbReference type="AlphaFoldDB" id="T1IJP5"/>
<reference evidence="1" key="2">
    <citation type="submission" date="2015-02" db="UniProtKB">
        <authorList>
            <consortium name="EnsemblMetazoa"/>
        </authorList>
    </citation>
    <scope>IDENTIFICATION</scope>
</reference>